<reference evidence="2 3" key="1">
    <citation type="submission" date="2019-08" db="EMBL/GenBank/DDBJ databases">
        <title>Archangium and Cystobacter genomes.</title>
        <authorList>
            <person name="Chen I.-C.K."/>
            <person name="Wielgoss S."/>
        </authorList>
    </citation>
    <scope>NUCLEOTIDE SEQUENCE [LARGE SCALE GENOMIC DNA]</scope>
    <source>
        <strain evidence="2 3">Cbm 6</strain>
    </source>
</reference>
<dbReference type="Pfam" id="PF03009">
    <property type="entry name" value="GDPD"/>
    <property type="match status" value="2"/>
</dbReference>
<dbReference type="Pfam" id="PF13449">
    <property type="entry name" value="Phytase-like"/>
    <property type="match status" value="2"/>
</dbReference>
<evidence type="ECO:0000313" key="3">
    <source>
        <dbReference type="Proteomes" id="UP001611383"/>
    </source>
</evidence>
<evidence type="ECO:0000259" key="1">
    <source>
        <dbReference type="PROSITE" id="PS51704"/>
    </source>
</evidence>
<dbReference type="PROSITE" id="PS51704">
    <property type="entry name" value="GP_PDE"/>
    <property type="match status" value="1"/>
</dbReference>
<feature type="domain" description="GP-PDE" evidence="1">
    <location>
        <begin position="361"/>
        <end position="682"/>
    </location>
</feature>
<dbReference type="Gene3D" id="3.20.20.190">
    <property type="entry name" value="Phosphatidylinositol (PI) phosphodiesterase"/>
    <property type="match status" value="2"/>
</dbReference>
<dbReference type="InterPro" id="IPR027372">
    <property type="entry name" value="Phytase-like_dom"/>
</dbReference>
<dbReference type="InterPro" id="IPR017946">
    <property type="entry name" value="PLC-like_Pdiesterase_TIM-brl"/>
</dbReference>
<proteinExistence type="predicted"/>
<dbReference type="PANTHER" id="PTHR37957:SF1">
    <property type="entry name" value="PHYTASE-LIKE DOMAIN-CONTAINING PROTEIN"/>
    <property type="match status" value="1"/>
</dbReference>
<protein>
    <recommendedName>
        <fullName evidence="1">GP-PDE domain-containing protein</fullName>
    </recommendedName>
</protein>
<dbReference type="InterPro" id="IPR030395">
    <property type="entry name" value="GP_PDE_dom"/>
</dbReference>
<dbReference type="RefSeq" id="WP_395815943.1">
    <property type="nucleotide sequence ID" value="NZ_CP043494.1"/>
</dbReference>
<dbReference type="EMBL" id="CP043494">
    <property type="protein sequence ID" value="WNG43994.1"/>
    <property type="molecule type" value="Genomic_DNA"/>
</dbReference>
<name>A0ABY9WJP3_9BACT</name>
<gene>
    <name evidence="2" type="ORF">F0U60_07730</name>
</gene>
<dbReference type="PANTHER" id="PTHR37957">
    <property type="entry name" value="BLR7070 PROTEIN"/>
    <property type="match status" value="1"/>
</dbReference>
<dbReference type="Proteomes" id="UP001611383">
    <property type="component" value="Chromosome"/>
</dbReference>
<organism evidence="2 3">
    <name type="scientific">Archangium minus</name>
    <dbReference type="NCBI Taxonomy" id="83450"/>
    <lineage>
        <taxon>Bacteria</taxon>
        <taxon>Pseudomonadati</taxon>
        <taxon>Myxococcota</taxon>
        <taxon>Myxococcia</taxon>
        <taxon>Myxococcales</taxon>
        <taxon>Cystobacterineae</taxon>
        <taxon>Archangiaceae</taxon>
        <taxon>Archangium</taxon>
    </lineage>
</organism>
<keyword evidence="3" id="KW-1185">Reference proteome</keyword>
<accession>A0ABY9WJP3</accession>
<sequence length="824" mass="89685">MISKPSSFRPTSARWLFAALLACVTGCPSNEPRPPEPEPLPEKPQLAGRAVLPADTFAEGPASGEFSGTNKNGVQVPFAKQPVQGFSAVADNGDGSFLVMSDNGYGTIESSADYHLRVYTVRPDFKSKAGGSGTLMVEKFFELRDPDKKIPFAITNYFTAERILTGADFDIESMQRAKDGTFWFGDEFGPFLLHTDATGKLLEAPIPLPDFENEGLQLRSPQNPFTEEASALRVMNAVRTHARAHGNRRAPVFSPAYALIDDGNATTGVPHRLAPPAGSGVAAATSDIFNVGSLHSAGYAVVPWTVNTTAEMQGLLALKVDGIISDRPDLLLEAVRGFDANGDGTPGDYLDADGLIDPKKFDAQGHRGGRNLRPENTLPAMEVALDYLMTTLETDTGITSDGVPVLDHDPRLGATKCRRADGGSYTVADQVLLKDLTAAELQSRFICDLLLSGRPDQKNDRALSPVSVAFAAEKGLSDAYVKPTLQQVFDFVKFYVEYYKSGAGQSHPDAAKRVKNAERVRFNIETKLNPRAEFAARTVAPGPFADAVAKVILDNGLAERADIQSFDWRTLLHVQEKYPSIRTVYLVGDSPVYADRSIAGSDEGTNLQPEGDHTTPWLGGLPWPYRSTAPGSSFRVARSGGFEGMALTPDGKKLLPLLESPLKGGKERTLLIHEFDIESRRYTGVKYEYVLEEKGTNIGDFILFDETHGLIIERDNFERDQAVHKAIYEVKLGEAGKPVGKRLVVDLMKIADPDGITTASEDFLGLGSTFSFPFTTIEDVVVLDRRRIGVINDNNYPFSAGRRAGKAEDTEFILLDLDQELGKL</sequence>
<dbReference type="SUPFAM" id="SSF51695">
    <property type="entry name" value="PLC-like phosphodiesterases"/>
    <property type="match status" value="2"/>
</dbReference>
<evidence type="ECO:0000313" key="2">
    <source>
        <dbReference type="EMBL" id="WNG43994.1"/>
    </source>
</evidence>